<feature type="repeat" description="ANK" evidence="6">
    <location>
        <begin position="770"/>
        <end position="802"/>
    </location>
</feature>
<dbReference type="SUPFAM" id="SSF47986">
    <property type="entry name" value="DEATH domain"/>
    <property type="match status" value="1"/>
</dbReference>
<keyword evidence="2" id="KW-0268">Exocytosis</keyword>
<dbReference type="InterPro" id="IPR014756">
    <property type="entry name" value="Ig_E-set"/>
</dbReference>
<evidence type="ECO:0000313" key="9">
    <source>
        <dbReference type="Proteomes" id="UP000694941"/>
    </source>
</evidence>
<dbReference type="Gene3D" id="2.60.40.340">
    <property type="entry name" value="Rel homology domain (RHD), DNA-binding domain"/>
    <property type="match status" value="1"/>
</dbReference>
<keyword evidence="5" id="KW-1053">Target membrane</keyword>
<name>A0ABM1AZS4_LIMPO</name>
<evidence type="ECO:0000256" key="5">
    <source>
        <dbReference type="ARBA" id="ARBA00023298"/>
    </source>
</evidence>
<comment type="subcellular location">
    <subcellularLocation>
        <location evidence="1">Target cell membrane</location>
    </subcellularLocation>
</comment>
<dbReference type="InterPro" id="IPR000451">
    <property type="entry name" value="NFkB/Dor"/>
</dbReference>
<dbReference type="InterPro" id="IPR002909">
    <property type="entry name" value="IPT_dom"/>
</dbReference>
<evidence type="ECO:0000256" key="4">
    <source>
        <dbReference type="ARBA" id="ARBA00023028"/>
    </source>
</evidence>
<dbReference type="Pfam" id="PF00554">
    <property type="entry name" value="RHD_DNA_bind"/>
    <property type="match status" value="1"/>
</dbReference>
<evidence type="ECO:0000256" key="1">
    <source>
        <dbReference type="ARBA" id="ARBA00004175"/>
    </source>
</evidence>
<protein>
    <submittedName>
        <fullName evidence="10">Nuclear factor NF-kappa-B p105 subunit-like</fullName>
    </submittedName>
</protein>
<dbReference type="PROSITE" id="PS50254">
    <property type="entry name" value="REL_2"/>
    <property type="match status" value="1"/>
</dbReference>
<dbReference type="InterPro" id="IPR037059">
    <property type="entry name" value="RHD_DNA_bind_dom_sf"/>
</dbReference>
<keyword evidence="5" id="KW-0472">Membrane</keyword>
<keyword evidence="6" id="KW-0040">ANK repeat</keyword>
<feature type="region of interest" description="Disordered" evidence="7">
    <location>
        <begin position="652"/>
        <end position="675"/>
    </location>
</feature>
<evidence type="ECO:0000256" key="2">
    <source>
        <dbReference type="ARBA" id="ARBA00022483"/>
    </source>
</evidence>
<evidence type="ECO:0000259" key="8">
    <source>
        <dbReference type="PROSITE" id="PS50254"/>
    </source>
</evidence>
<gene>
    <name evidence="10" type="primary">LOC106457034</name>
</gene>
<proteinExistence type="predicted"/>
<dbReference type="Pfam" id="PF12796">
    <property type="entry name" value="Ank_2"/>
    <property type="match status" value="2"/>
</dbReference>
<dbReference type="InterPro" id="IPR032397">
    <property type="entry name" value="RHD_dimer"/>
</dbReference>
<dbReference type="InterPro" id="IPR011539">
    <property type="entry name" value="RHD_DNA_bind_dom"/>
</dbReference>
<dbReference type="PANTHER" id="PTHR24169:SF28">
    <property type="entry name" value="NUCLEAR FACTOR NF-KAPPA-B P110 SUBUNIT"/>
    <property type="match status" value="1"/>
</dbReference>
<dbReference type="PANTHER" id="PTHR24169">
    <property type="entry name" value="NUCLEAR FACTOR NF-KAPPA-B PROTEIN"/>
    <property type="match status" value="1"/>
</dbReference>
<feature type="region of interest" description="Disordered" evidence="7">
    <location>
        <begin position="591"/>
        <end position="618"/>
    </location>
</feature>
<dbReference type="InterPro" id="IPR011029">
    <property type="entry name" value="DEATH-like_dom_sf"/>
</dbReference>
<dbReference type="CDD" id="cd01177">
    <property type="entry name" value="IPT_NFkappaB"/>
    <property type="match status" value="1"/>
</dbReference>
<evidence type="ECO:0000256" key="6">
    <source>
        <dbReference type="PROSITE-ProRule" id="PRU00023"/>
    </source>
</evidence>
<evidence type="ECO:0000256" key="3">
    <source>
        <dbReference type="ARBA" id="ARBA00022537"/>
    </source>
</evidence>
<dbReference type="InterPro" id="IPR008967">
    <property type="entry name" value="p53-like_TF_DNA-bd_sf"/>
</dbReference>
<dbReference type="PROSITE" id="PS50297">
    <property type="entry name" value="ANK_REP_REGION"/>
    <property type="match status" value="4"/>
</dbReference>
<keyword evidence="4" id="KW-0528">Neurotoxin</keyword>
<feature type="compositionally biased region" description="Basic and acidic residues" evidence="7">
    <location>
        <begin position="594"/>
        <end position="607"/>
    </location>
</feature>
<evidence type="ECO:0000256" key="7">
    <source>
        <dbReference type="SAM" id="MobiDB-lite"/>
    </source>
</evidence>
<accession>A0ABM1AZS4</accession>
<dbReference type="SMART" id="SM00248">
    <property type="entry name" value="ANK"/>
    <property type="match status" value="6"/>
</dbReference>
<dbReference type="Proteomes" id="UP000694941">
    <property type="component" value="Unplaced"/>
</dbReference>
<dbReference type="SUPFAM" id="SSF81296">
    <property type="entry name" value="E set domains"/>
    <property type="match status" value="1"/>
</dbReference>
<dbReference type="Gene3D" id="1.25.40.20">
    <property type="entry name" value="Ankyrin repeat-containing domain"/>
    <property type="match status" value="2"/>
</dbReference>
<dbReference type="InterPro" id="IPR013783">
    <property type="entry name" value="Ig-like_fold"/>
</dbReference>
<dbReference type="GeneID" id="106457034"/>
<dbReference type="RefSeq" id="XP_013771872.1">
    <property type="nucleotide sequence ID" value="XM_013916418.2"/>
</dbReference>
<feature type="repeat" description="ANK" evidence="6">
    <location>
        <begin position="803"/>
        <end position="827"/>
    </location>
</feature>
<dbReference type="SMART" id="SM00429">
    <property type="entry name" value="IPT"/>
    <property type="match status" value="1"/>
</dbReference>
<keyword evidence="4" id="KW-0800">Toxin</keyword>
<dbReference type="Pfam" id="PF16179">
    <property type="entry name" value="RHD_dimer"/>
    <property type="match status" value="1"/>
</dbReference>
<dbReference type="SUPFAM" id="SSF48403">
    <property type="entry name" value="Ankyrin repeat"/>
    <property type="match status" value="1"/>
</dbReference>
<dbReference type="Gene3D" id="2.60.40.10">
    <property type="entry name" value="Immunoglobulins"/>
    <property type="match status" value="1"/>
</dbReference>
<organism evidence="9 10">
    <name type="scientific">Limulus polyphemus</name>
    <name type="common">Atlantic horseshoe crab</name>
    <dbReference type="NCBI Taxonomy" id="6850"/>
    <lineage>
        <taxon>Eukaryota</taxon>
        <taxon>Metazoa</taxon>
        <taxon>Ecdysozoa</taxon>
        <taxon>Arthropoda</taxon>
        <taxon>Chelicerata</taxon>
        <taxon>Merostomata</taxon>
        <taxon>Xiphosura</taxon>
        <taxon>Limulidae</taxon>
        <taxon>Limulus</taxon>
    </lineage>
</organism>
<evidence type="ECO:0000313" key="10">
    <source>
        <dbReference type="RefSeq" id="XP_013771872.1"/>
    </source>
</evidence>
<sequence length="1160" mass="130311">MYSLIQLFRGPERTEQDQPTTENQAILKIIEQPTNSIRYRYKSEKGSHGGLTGKSSTTSNKTYPTVKIENFQPQHNQQVYVKATLYSVGDEQKPHVHKLMGKDCDSEGTCNMKLNSNGTARLEKTFIQHVGKEGAIQALGARKTKENCWHHDTQKCKLREDVEQEAKDMDLNRVRICFMAFVRNPACPGYCQPLCQPVFSDIIANQKCPDVGELKITRISKYTGFCTGNEEVFLLCEKVNKKDIKIRFFEEDREGNILWEGCGDFSENDVHHQVAIVFRTPAYKDRNIKEDVNVKIQLYRQKDNHCSGNIDFLYTPAEYDREEVKRKRQKISGFQELHEPHDLGLLLQTGASSSGSSWSDTSTLGSFVGHSQCSGSNREEQVTSMYTMDILNKACMEIGLVKNPITKISSNPVFSEIQGQSKSFDSNLEVQSTSFNIPNNDWLKNGLGEGSILDYPFSPVSFEVQFDPDSLLNQVESDSVTTSGVDSDIQRYLECKVQDLTLNEKISEEVKDEQRQNYVPSHLQKNVPQDVNHFYTQSKECIKGSVEIGLVPVENKVKLIPEHIMKQKPKLDPVPLMTIDNSNSYNSKQAIHITKQESSSETRRAETEGPEEGTDMSNLAENIIKQQQYAEDEKQEKNVNISLEKFITQSVEPTGEDVEASEKRQHRHSIKIEDKNSEKIPLPSGLPAVKQLALRMSLALRAFVVTGDLRILLITLRHLVAVQDEEGDNALHLTIIHQAKQHVQQLALIHCLLHVLEGLPGQVINQCNNLHQTPLFLAVVTGSYKAIPPLLLNGADLNVADNEGNTPVHVAVKKGDDTALTLLLERNNCSQHISPVVNLNKLNYEGFAPLHLAVLYNRERCIDRLCESGANVNIADGTSGNTALHLAVEHQPHLVRGLLKKNDVDIDAQNFSGNTALHLACTRGLRNIVIALMEADANPLIQNFDMTSCSSQCGCESLEGDITCNNHEGKTAVDLVEDNFEFKQILAGEIKYPPQRSPQQMSSSLTELRNDGSFPTVNPEVTKFDYMRKQQVFFDSAKVDCAQQLKMFDSGYASGEIHEMKDKKLEVLCAELDKDNQWKSLGPFLGFDEHMLTSIEKFCHKNRSPSKDIIEKFQKNIKAQEEKSSPGIADDEALKNALKLAGLEKILEKYERAETESAVF</sequence>
<dbReference type="PROSITE" id="PS50088">
    <property type="entry name" value="ANK_REPEAT"/>
    <property type="match status" value="4"/>
</dbReference>
<feature type="repeat" description="ANK" evidence="6">
    <location>
        <begin position="912"/>
        <end position="944"/>
    </location>
</feature>
<dbReference type="InterPro" id="IPR033926">
    <property type="entry name" value="IPT_NFkappaB"/>
</dbReference>
<dbReference type="InterPro" id="IPR002110">
    <property type="entry name" value="Ankyrin_rpt"/>
</dbReference>
<feature type="repeat" description="ANK" evidence="6">
    <location>
        <begin position="845"/>
        <end position="877"/>
    </location>
</feature>
<keyword evidence="4" id="KW-0638">Presynaptic neurotoxin</keyword>
<keyword evidence="9" id="KW-1185">Reference proteome</keyword>
<dbReference type="SUPFAM" id="SSF49417">
    <property type="entry name" value="p53-like transcription factors"/>
    <property type="match status" value="1"/>
</dbReference>
<dbReference type="PRINTS" id="PR00057">
    <property type="entry name" value="NFKBTNSCPFCT"/>
</dbReference>
<feature type="domain" description="RHD" evidence="8">
    <location>
        <begin position="22"/>
        <end position="210"/>
    </location>
</feature>
<keyword evidence="3" id="KW-1052">Target cell membrane</keyword>
<reference evidence="10" key="1">
    <citation type="submission" date="2025-08" db="UniProtKB">
        <authorList>
            <consortium name="RefSeq"/>
        </authorList>
    </citation>
    <scope>IDENTIFICATION</scope>
    <source>
        <tissue evidence="10">Muscle</tissue>
    </source>
</reference>
<dbReference type="InterPro" id="IPR036770">
    <property type="entry name" value="Ankyrin_rpt-contain_sf"/>
</dbReference>